<dbReference type="SUPFAM" id="SSF142754">
    <property type="entry name" value="NadA-like"/>
    <property type="match status" value="1"/>
</dbReference>
<dbReference type="EMBL" id="UINC01007011">
    <property type="protein sequence ID" value="SVA30935.1"/>
    <property type="molecule type" value="Genomic_DNA"/>
</dbReference>
<gene>
    <name evidence="11" type="ORF">METZ01_LOCUS83789</name>
</gene>
<dbReference type="InterPro" id="IPR003473">
    <property type="entry name" value="NadA"/>
</dbReference>
<evidence type="ECO:0000256" key="1">
    <source>
        <dbReference type="ARBA" id="ARBA00001966"/>
    </source>
</evidence>
<dbReference type="InterPro" id="IPR036094">
    <property type="entry name" value="NadA_sf"/>
</dbReference>
<keyword evidence="7" id="KW-0808">Transferase</keyword>
<dbReference type="PANTHER" id="PTHR30573">
    <property type="entry name" value="QUINOLINATE SYNTHETASE A"/>
    <property type="match status" value="1"/>
</dbReference>
<protein>
    <recommendedName>
        <fullName evidence="3">quinolinate synthase</fullName>
        <ecNumber evidence="3">2.5.1.72</ecNumber>
    </recommendedName>
</protein>
<comment type="cofactor">
    <cofactor evidence="1">
        <name>[4Fe-4S] cluster</name>
        <dbReference type="ChEBI" id="CHEBI:49883"/>
    </cofactor>
</comment>
<accession>A0A381URY7</accession>
<proteinExistence type="inferred from homology"/>
<dbReference type="EC" id="2.5.1.72" evidence="3"/>
<sequence>MISDALLKLESLKKERNAVILAHYYQDPDIQDVADFMGDSLALAQYAVKTDADVILFCGVHFMCETAKILNPDKRVILPDMDAGCSLADSAPPQRFKAWVDSHPDHTVITYINCSAGVKAASDIICTSSNAEKIINSLPEDEKIIFAPDKYLGAFLQKKTGRDLLLWDGSCQVHEIFSERELIRLKTRNPDALVLAHPECDENILRHSDHIGSTTSIIKFASESNLEKFIIATEPGVIHQMEKESPNKTFIPLPTNDGCACNECPHMRLNTIEKMVTALETMSPEIILSEDYRLKALAPLEKMLALS</sequence>
<keyword evidence="10" id="KW-0411">Iron-sulfur</keyword>
<dbReference type="Gene3D" id="3.40.50.10800">
    <property type="entry name" value="NadA-like"/>
    <property type="match status" value="3"/>
</dbReference>
<evidence type="ECO:0000256" key="8">
    <source>
        <dbReference type="ARBA" id="ARBA00022723"/>
    </source>
</evidence>
<dbReference type="FunFam" id="3.40.50.10800:FF:000003">
    <property type="entry name" value="Quinolinate synthase A"/>
    <property type="match status" value="1"/>
</dbReference>
<evidence type="ECO:0000256" key="3">
    <source>
        <dbReference type="ARBA" id="ARBA00012669"/>
    </source>
</evidence>
<evidence type="ECO:0000256" key="10">
    <source>
        <dbReference type="ARBA" id="ARBA00023014"/>
    </source>
</evidence>
<reference evidence="11" key="1">
    <citation type="submission" date="2018-05" db="EMBL/GenBank/DDBJ databases">
        <authorList>
            <person name="Lanie J.A."/>
            <person name="Ng W.-L."/>
            <person name="Kazmierczak K.M."/>
            <person name="Andrzejewski T.M."/>
            <person name="Davidsen T.M."/>
            <person name="Wayne K.J."/>
            <person name="Tettelin H."/>
            <person name="Glass J.I."/>
            <person name="Rusch D."/>
            <person name="Podicherti R."/>
            <person name="Tsui H.-C.T."/>
            <person name="Winkler M.E."/>
        </authorList>
    </citation>
    <scope>NUCLEOTIDE SEQUENCE</scope>
</reference>
<keyword evidence="5" id="KW-0963">Cytoplasm</keyword>
<evidence type="ECO:0000256" key="4">
    <source>
        <dbReference type="ARBA" id="ARBA00022485"/>
    </source>
</evidence>
<comment type="pathway">
    <text evidence="2">Cofactor biosynthesis; NAD(+) biosynthesis; quinolinate from iminoaspartate: step 1/1.</text>
</comment>
<organism evidence="11">
    <name type="scientific">marine metagenome</name>
    <dbReference type="NCBI Taxonomy" id="408172"/>
    <lineage>
        <taxon>unclassified sequences</taxon>
        <taxon>metagenomes</taxon>
        <taxon>ecological metagenomes</taxon>
    </lineage>
</organism>
<dbReference type="UniPathway" id="UPA00253">
    <property type="reaction ID" value="UER00327"/>
</dbReference>
<evidence type="ECO:0000313" key="11">
    <source>
        <dbReference type="EMBL" id="SVA30935.1"/>
    </source>
</evidence>
<dbReference type="Pfam" id="PF02445">
    <property type="entry name" value="NadA"/>
    <property type="match status" value="1"/>
</dbReference>
<dbReference type="NCBIfam" id="TIGR00550">
    <property type="entry name" value="nadA"/>
    <property type="match status" value="1"/>
</dbReference>
<evidence type="ECO:0000256" key="7">
    <source>
        <dbReference type="ARBA" id="ARBA00022679"/>
    </source>
</evidence>
<dbReference type="GO" id="GO:0046872">
    <property type="term" value="F:metal ion binding"/>
    <property type="evidence" value="ECO:0007669"/>
    <property type="project" value="UniProtKB-KW"/>
</dbReference>
<keyword evidence="8" id="KW-0479">Metal-binding</keyword>
<evidence type="ECO:0000256" key="6">
    <source>
        <dbReference type="ARBA" id="ARBA00022642"/>
    </source>
</evidence>
<dbReference type="GO" id="GO:0051539">
    <property type="term" value="F:4 iron, 4 sulfur cluster binding"/>
    <property type="evidence" value="ECO:0007669"/>
    <property type="project" value="UniProtKB-KW"/>
</dbReference>
<keyword evidence="4" id="KW-0004">4Fe-4S</keyword>
<evidence type="ECO:0000256" key="5">
    <source>
        <dbReference type="ARBA" id="ARBA00022490"/>
    </source>
</evidence>
<evidence type="ECO:0000256" key="9">
    <source>
        <dbReference type="ARBA" id="ARBA00023004"/>
    </source>
</evidence>
<evidence type="ECO:0000256" key="2">
    <source>
        <dbReference type="ARBA" id="ARBA00005065"/>
    </source>
</evidence>
<dbReference type="HAMAP" id="MF_00568">
    <property type="entry name" value="NadA_type2"/>
    <property type="match status" value="1"/>
</dbReference>
<keyword evidence="6" id="KW-0662">Pyridine nucleotide biosynthesis</keyword>
<dbReference type="InterPro" id="IPR023066">
    <property type="entry name" value="Quinolinate_synth_type2"/>
</dbReference>
<keyword evidence="9" id="KW-0408">Iron</keyword>
<dbReference type="GO" id="GO:0005829">
    <property type="term" value="C:cytosol"/>
    <property type="evidence" value="ECO:0007669"/>
    <property type="project" value="TreeGrafter"/>
</dbReference>
<dbReference type="GO" id="GO:0008987">
    <property type="term" value="F:quinolinate synthetase A activity"/>
    <property type="evidence" value="ECO:0007669"/>
    <property type="project" value="InterPro"/>
</dbReference>
<name>A0A381URY7_9ZZZZ</name>
<dbReference type="NCBIfam" id="NF006878">
    <property type="entry name" value="PRK09375.1-2"/>
    <property type="match status" value="1"/>
</dbReference>
<dbReference type="GO" id="GO:0034628">
    <property type="term" value="P:'de novo' NAD+ biosynthetic process from L-aspartate"/>
    <property type="evidence" value="ECO:0007669"/>
    <property type="project" value="TreeGrafter"/>
</dbReference>
<dbReference type="AlphaFoldDB" id="A0A381URY7"/>
<dbReference type="PANTHER" id="PTHR30573:SF0">
    <property type="entry name" value="QUINOLINATE SYNTHASE, CHLOROPLASTIC"/>
    <property type="match status" value="1"/>
</dbReference>